<name>A0A2G9UA36_TELCI</name>
<evidence type="ECO:0008006" key="4">
    <source>
        <dbReference type="Google" id="ProtNLM"/>
    </source>
</evidence>
<evidence type="ECO:0000256" key="1">
    <source>
        <dbReference type="SAM" id="MobiDB-lite"/>
    </source>
</evidence>
<protein>
    <recommendedName>
        <fullName evidence="4">Zasp-like motif domain-containing protein</fullName>
    </recommendedName>
</protein>
<dbReference type="EMBL" id="KZ347792">
    <property type="protein sequence ID" value="PIO67136.1"/>
    <property type="molecule type" value="Genomic_DNA"/>
</dbReference>
<evidence type="ECO:0000313" key="2">
    <source>
        <dbReference type="EMBL" id="PIO67136.1"/>
    </source>
</evidence>
<feature type="compositionally biased region" description="Basic and acidic residues" evidence="1">
    <location>
        <begin position="102"/>
        <end position="112"/>
    </location>
</feature>
<feature type="non-terminal residue" evidence="2">
    <location>
        <position position="436"/>
    </location>
</feature>
<organism evidence="2 3">
    <name type="scientific">Teladorsagia circumcincta</name>
    <name type="common">Brown stomach worm</name>
    <name type="synonym">Ostertagia circumcincta</name>
    <dbReference type="NCBI Taxonomy" id="45464"/>
    <lineage>
        <taxon>Eukaryota</taxon>
        <taxon>Metazoa</taxon>
        <taxon>Ecdysozoa</taxon>
        <taxon>Nematoda</taxon>
        <taxon>Chromadorea</taxon>
        <taxon>Rhabditida</taxon>
        <taxon>Rhabditina</taxon>
        <taxon>Rhabditomorpha</taxon>
        <taxon>Strongyloidea</taxon>
        <taxon>Trichostrongylidae</taxon>
        <taxon>Teladorsagia</taxon>
    </lineage>
</organism>
<dbReference type="AlphaFoldDB" id="A0A2G9UA36"/>
<gene>
    <name evidence="2" type="ORF">TELCIR_11128</name>
</gene>
<dbReference type="OrthoDB" id="5919374at2759"/>
<feature type="region of interest" description="Disordered" evidence="1">
    <location>
        <begin position="102"/>
        <end position="152"/>
    </location>
</feature>
<sequence length="436" mass="50445">METLTRDAYIPTSLENLLVTERGMAQPVHLQYNSPMPIYSKTYTHSTHPIYGPAYYQTQSHSRRRGHSEPRDTHPGYEYGGLDYTKGLHFPAAPYDYSYEYRSRSRDRDQPRPRSGYELGGLVFGKGHVAPGPYHGHGPDPPRLRSRYSADPRSPCNSYYAPNVDEVDANLLVGDTISNQKIRHEVRHIDQSEFGTSFAPPTGFKRDHITVKRSPVPPEPITFSVSANKARYGSTGNISSDREQMWRRQVQQQQQYPMSPGGEKEVTVKTLLNDDVLRKVDRETTPVWRDRSLSKHEAWKYRSDPRLDRHQPYYDYPHLAPRDVFTNEPNWSRTVQQRRNAWERMAYDTDARVSLPASAKSQTAYHTDAAQPYQSQYHEERHSQYSSEQHQEQQRREEQRRREEHHYTSSAPAVQSYSTSQHSESHTTTQGAPAPQ</sequence>
<proteinExistence type="predicted"/>
<dbReference type="Proteomes" id="UP000230423">
    <property type="component" value="Unassembled WGS sequence"/>
</dbReference>
<feature type="compositionally biased region" description="Basic and acidic residues" evidence="1">
    <location>
        <begin position="377"/>
        <end position="407"/>
    </location>
</feature>
<feature type="region of interest" description="Disordered" evidence="1">
    <location>
        <begin position="50"/>
        <end position="80"/>
    </location>
</feature>
<evidence type="ECO:0000313" key="3">
    <source>
        <dbReference type="Proteomes" id="UP000230423"/>
    </source>
</evidence>
<feature type="compositionally biased region" description="Low complexity" evidence="1">
    <location>
        <begin position="415"/>
        <end position="430"/>
    </location>
</feature>
<feature type="region of interest" description="Disordered" evidence="1">
    <location>
        <begin position="373"/>
        <end position="436"/>
    </location>
</feature>
<keyword evidence="3" id="KW-1185">Reference proteome</keyword>
<accession>A0A2G9UA36</accession>
<reference evidence="2 3" key="1">
    <citation type="submission" date="2015-09" db="EMBL/GenBank/DDBJ databases">
        <title>Draft genome of the parasitic nematode Teladorsagia circumcincta isolate WARC Sus (inbred).</title>
        <authorList>
            <person name="Mitreva M."/>
        </authorList>
    </citation>
    <scope>NUCLEOTIDE SEQUENCE [LARGE SCALE GENOMIC DNA]</scope>
    <source>
        <strain evidence="2 3">S</strain>
    </source>
</reference>